<feature type="region of interest" description="Disordered" evidence="1">
    <location>
        <begin position="69"/>
        <end position="88"/>
    </location>
</feature>
<dbReference type="AlphaFoldDB" id="A0A9W8XDA8"/>
<dbReference type="EMBL" id="JAPEUX010000008">
    <property type="protein sequence ID" value="KAJ4347097.1"/>
    <property type="molecule type" value="Genomic_DNA"/>
</dbReference>
<reference evidence="3" key="1">
    <citation type="submission" date="2022-10" db="EMBL/GenBank/DDBJ databases">
        <title>Tapping the CABI collections for fungal endophytes: first genome assemblies for Collariella, Neodidymelliopsis, Ascochyta clinopodiicola, Didymella pomorum, Didymosphaeria variabile, Neocosmospora piperis and Neocucurbitaria cava.</title>
        <authorList>
            <person name="Hill R."/>
        </authorList>
    </citation>
    <scope>NUCLEOTIDE SEQUENCE</scope>
    <source>
        <strain evidence="3">IMI 356815</strain>
    </source>
</reference>
<comment type="caution">
    <text evidence="3">The sequence shown here is derived from an EMBL/GenBank/DDBJ whole genome shotgun (WGS) entry which is preliminary data.</text>
</comment>
<organism evidence="3 4">
    <name type="scientific">Didymosphaeria variabile</name>
    <dbReference type="NCBI Taxonomy" id="1932322"/>
    <lineage>
        <taxon>Eukaryota</taxon>
        <taxon>Fungi</taxon>
        <taxon>Dikarya</taxon>
        <taxon>Ascomycota</taxon>
        <taxon>Pezizomycotina</taxon>
        <taxon>Dothideomycetes</taxon>
        <taxon>Pleosporomycetidae</taxon>
        <taxon>Pleosporales</taxon>
        <taxon>Massarineae</taxon>
        <taxon>Didymosphaeriaceae</taxon>
        <taxon>Didymosphaeria</taxon>
    </lineage>
</organism>
<proteinExistence type="predicted"/>
<dbReference type="RefSeq" id="XP_056066897.1">
    <property type="nucleotide sequence ID" value="XM_056219770.1"/>
</dbReference>
<sequence length="312" mass="33626">MRTLLLRSLMLYNTVVPVSSATTIVSVIHLQATSSVSQVAGDASPPTTANVKPSLKNIISSAQSTPSASVAIRATGTPPEPKIKDLKLPDDGGSFGNVVIYNWCPHNVYFVSVGAHYLGGSRNPDAGWGTPDDAIYHEIASHGYHTEPYRASGGCAYTGTPPYCPDEDKLAGQAISIKIAKTNDTADQEITQLEYALYQNPATSDKFKRLYYDVSLLDCGKPDVAVTDFDATEAMHGKKLEMCPGYAGGVSVTFSGDEKGENCPPIYCDGKSKCFMIYTFDRTRPQESSFTCEKEYKGDLRLDLCAAEGDAK</sequence>
<dbReference type="Proteomes" id="UP001140513">
    <property type="component" value="Unassembled WGS sequence"/>
</dbReference>
<keyword evidence="2" id="KW-0732">Signal</keyword>
<evidence type="ECO:0000256" key="2">
    <source>
        <dbReference type="SAM" id="SignalP"/>
    </source>
</evidence>
<feature type="signal peptide" evidence="2">
    <location>
        <begin position="1"/>
        <end position="21"/>
    </location>
</feature>
<protein>
    <submittedName>
        <fullName evidence="3">Uncharacterized protein</fullName>
    </submittedName>
</protein>
<dbReference type="OrthoDB" id="3773432at2759"/>
<evidence type="ECO:0000313" key="4">
    <source>
        <dbReference type="Proteomes" id="UP001140513"/>
    </source>
</evidence>
<feature type="chain" id="PRO_5040893650" evidence="2">
    <location>
        <begin position="22"/>
        <end position="312"/>
    </location>
</feature>
<keyword evidence="4" id="KW-1185">Reference proteome</keyword>
<gene>
    <name evidence="3" type="ORF">N0V89_011034</name>
</gene>
<dbReference type="GeneID" id="80914564"/>
<evidence type="ECO:0000313" key="3">
    <source>
        <dbReference type="EMBL" id="KAJ4347097.1"/>
    </source>
</evidence>
<name>A0A9W8XDA8_9PLEO</name>
<accession>A0A9W8XDA8</accession>
<evidence type="ECO:0000256" key="1">
    <source>
        <dbReference type="SAM" id="MobiDB-lite"/>
    </source>
</evidence>